<dbReference type="EMBL" id="CAXITT010000536">
    <property type="protein sequence ID" value="CAL1543243.1"/>
    <property type="molecule type" value="Genomic_DNA"/>
</dbReference>
<dbReference type="Gene3D" id="1.20.1440.170">
    <property type="entry name" value="Translation machinery-associated protein 16-like"/>
    <property type="match status" value="1"/>
</dbReference>
<reference evidence="3 4" key="1">
    <citation type="submission" date="2024-04" db="EMBL/GenBank/DDBJ databases">
        <authorList>
            <consortium name="Genoscope - CEA"/>
            <person name="William W."/>
        </authorList>
    </citation>
    <scope>NUCLEOTIDE SEQUENCE [LARGE SCALE GENOMIC DNA]</scope>
</reference>
<feature type="compositionally biased region" description="Basic and acidic residues" evidence="2">
    <location>
        <begin position="10"/>
        <end position="20"/>
    </location>
</feature>
<feature type="region of interest" description="Disordered" evidence="2">
    <location>
        <begin position="1"/>
        <end position="42"/>
    </location>
</feature>
<dbReference type="PANTHER" id="PTHR13349:SF2">
    <property type="entry name" value="TRANSLATION MACHINERY-ASSOCIATED PROTEIN 16"/>
    <property type="match status" value="1"/>
</dbReference>
<dbReference type="InterPro" id="IPR038356">
    <property type="entry name" value="Tma16_sf"/>
</dbReference>
<dbReference type="PANTHER" id="PTHR13349">
    <property type="entry name" value="TRANSLATION MACHINERY-ASSOCIATED PROTEIN 16"/>
    <property type="match status" value="1"/>
</dbReference>
<dbReference type="Proteomes" id="UP001497497">
    <property type="component" value="Unassembled WGS sequence"/>
</dbReference>
<dbReference type="Pfam" id="PF11176">
    <property type="entry name" value="Tma16"/>
    <property type="match status" value="1"/>
</dbReference>
<dbReference type="InterPro" id="IPR021346">
    <property type="entry name" value="Tma16"/>
</dbReference>
<name>A0AAV2IAJ4_LYMST</name>
<sequence>MPKVVKKSGPARDKTKERPVHPYSRKALQLSKQRTHEKKVETSKTAQFVKSEILAEKLRWFQDRLDDRHVYTKQDMIDLVTEYRDRFKEELEQICIVQNVGKRQQSKQHVSREASIKMTIEEETNQFESSGIEVPELINKKHLEEFKKWNGEIKFIQNLKLRKISSSDVRRQVDKLSKEQDEEDEVEEDAEAT</sequence>
<accession>A0AAV2IAJ4</accession>
<comment type="similarity">
    <text evidence="1">Belongs to the TMA16 family.</text>
</comment>
<feature type="region of interest" description="Disordered" evidence="2">
    <location>
        <begin position="172"/>
        <end position="193"/>
    </location>
</feature>
<keyword evidence="4" id="KW-1185">Reference proteome</keyword>
<proteinExistence type="inferred from homology"/>
<gene>
    <name evidence="3" type="ORF">GSLYS_00016777001</name>
</gene>
<evidence type="ECO:0000313" key="3">
    <source>
        <dbReference type="EMBL" id="CAL1543243.1"/>
    </source>
</evidence>
<dbReference type="FunFam" id="1.20.1440.170:FF:000001">
    <property type="entry name" value="Translation machinery-associated 16 homolog"/>
    <property type="match status" value="1"/>
</dbReference>
<evidence type="ECO:0000256" key="1">
    <source>
        <dbReference type="ARBA" id="ARBA00034127"/>
    </source>
</evidence>
<evidence type="ECO:0008006" key="5">
    <source>
        <dbReference type="Google" id="ProtNLM"/>
    </source>
</evidence>
<evidence type="ECO:0000256" key="2">
    <source>
        <dbReference type="SAM" id="MobiDB-lite"/>
    </source>
</evidence>
<evidence type="ECO:0000313" key="4">
    <source>
        <dbReference type="Proteomes" id="UP001497497"/>
    </source>
</evidence>
<organism evidence="3 4">
    <name type="scientific">Lymnaea stagnalis</name>
    <name type="common">Great pond snail</name>
    <name type="synonym">Helix stagnalis</name>
    <dbReference type="NCBI Taxonomy" id="6523"/>
    <lineage>
        <taxon>Eukaryota</taxon>
        <taxon>Metazoa</taxon>
        <taxon>Spiralia</taxon>
        <taxon>Lophotrochozoa</taxon>
        <taxon>Mollusca</taxon>
        <taxon>Gastropoda</taxon>
        <taxon>Heterobranchia</taxon>
        <taxon>Euthyneura</taxon>
        <taxon>Panpulmonata</taxon>
        <taxon>Hygrophila</taxon>
        <taxon>Lymnaeoidea</taxon>
        <taxon>Lymnaeidae</taxon>
        <taxon>Lymnaea</taxon>
    </lineage>
</organism>
<feature type="compositionally biased region" description="Acidic residues" evidence="2">
    <location>
        <begin position="180"/>
        <end position="193"/>
    </location>
</feature>
<dbReference type="GO" id="GO:0005634">
    <property type="term" value="C:nucleus"/>
    <property type="evidence" value="ECO:0007669"/>
    <property type="project" value="TreeGrafter"/>
</dbReference>
<comment type="caution">
    <text evidence="3">The sequence shown here is derived from an EMBL/GenBank/DDBJ whole genome shotgun (WGS) entry which is preliminary data.</text>
</comment>
<protein>
    <recommendedName>
        <fullName evidence="5">Translation machinery-associated protein 16</fullName>
    </recommendedName>
</protein>
<dbReference type="AlphaFoldDB" id="A0AAV2IAJ4"/>